<protein>
    <submittedName>
        <fullName evidence="2">Uncharacterized protein</fullName>
    </submittedName>
</protein>
<dbReference type="Proteomes" id="UP000503264">
    <property type="component" value="Chromosome"/>
</dbReference>
<accession>A0A6G5QFN6</accession>
<feature type="region of interest" description="Disordered" evidence="1">
    <location>
        <begin position="38"/>
        <end position="61"/>
    </location>
</feature>
<sequence length="61" mass="6982">MVKFKFKKVPRCKICSSKLDEKGNCTWDECPINMAKRIKEQETNKQGGTNEANNKTETTNS</sequence>
<reference evidence="2 3" key="1">
    <citation type="submission" date="2016-07" db="EMBL/GenBank/DDBJ databases">
        <title>Comparative genomics of the Campylobacter concisus group.</title>
        <authorList>
            <person name="Miller W.G."/>
            <person name="Yee E."/>
            <person name="Chapman M.H."/>
            <person name="Huynh S."/>
            <person name="Bono J.L."/>
            <person name="On S.L.W."/>
            <person name="StLeger J."/>
            <person name="Foster G."/>
            <person name="Parker C.T."/>
        </authorList>
    </citation>
    <scope>NUCLEOTIDE SEQUENCE [LARGE SCALE GENOMIC DNA]</scope>
    <source>
        <strain evidence="2 3">CCUG 21559</strain>
    </source>
</reference>
<dbReference type="RefSeq" id="WP_171993585.1">
    <property type="nucleotide sequence ID" value="NZ_CP012542.1"/>
</dbReference>
<keyword evidence="3" id="KW-1185">Reference proteome</keyword>
<name>A0A6G5QFN6_9BACT</name>
<dbReference type="AlphaFoldDB" id="A0A6G5QFN6"/>
<evidence type="ECO:0000313" key="2">
    <source>
        <dbReference type="EMBL" id="QCD44461.1"/>
    </source>
</evidence>
<evidence type="ECO:0000313" key="3">
    <source>
        <dbReference type="Proteomes" id="UP000503264"/>
    </source>
</evidence>
<dbReference type="EMBL" id="CP012542">
    <property type="protein sequence ID" value="QCD44461.1"/>
    <property type="molecule type" value="Genomic_DNA"/>
</dbReference>
<feature type="compositionally biased region" description="Low complexity" evidence="1">
    <location>
        <begin position="49"/>
        <end position="61"/>
    </location>
</feature>
<proteinExistence type="predicted"/>
<evidence type="ECO:0000256" key="1">
    <source>
        <dbReference type="SAM" id="MobiDB-lite"/>
    </source>
</evidence>
<gene>
    <name evidence="2" type="ORF">CMUC_0662</name>
</gene>
<organism evidence="2 3">
    <name type="scientific">Campylobacter mucosalis CCUG 21559</name>
    <dbReference type="NCBI Taxonomy" id="1032067"/>
    <lineage>
        <taxon>Bacteria</taxon>
        <taxon>Pseudomonadati</taxon>
        <taxon>Campylobacterota</taxon>
        <taxon>Epsilonproteobacteria</taxon>
        <taxon>Campylobacterales</taxon>
        <taxon>Campylobacteraceae</taxon>
        <taxon>Campylobacter</taxon>
    </lineage>
</organism>